<evidence type="ECO:0000259" key="3">
    <source>
        <dbReference type="Pfam" id="PF01261"/>
    </source>
</evidence>
<dbReference type="InterPro" id="IPR026040">
    <property type="entry name" value="HyI-like"/>
</dbReference>
<evidence type="ECO:0000313" key="4">
    <source>
        <dbReference type="EMBL" id="GAA0943509.1"/>
    </source>
</evidence>
<dbReference type="InterPro" id="IPR013022">
    <property type="entry name" value="Xyl_isomerase-like_TIM-brl"/>
</dbReference>
<dbReference type="PIRSF" id="PIRSF006241">
    <property type="entry name" value="HyI"/>
    <property type="match status" value="1"/>
</dbReference>
<proteinExistence type="inferred from homology"/>
<accession>A0ABN1QJB8</accession>
<dbReference type="PANTHER" id="PTHR43489:SF6">
    <property type="entry name" value="HYDROXYPYRUVATE ISOMERASE-RELATED"/>
    <property type="match status" value="1"/>
</dbReference>
<dbReference type="Gene3D" id="3.20.20.150">
    <property type="entry name" value="Divalent-metal-dependent TIM barrel enzymes"/>
    <property type="match status" value="1"/>
</dbReference>
<evidence type="ECO:0000256" key="1">
    <source>
        <dbReference type="ARBA" id="ARBA00023235"/>
    </source>
</evidence>
<keyword evidence="1 2" id="KW-0413">Isomerase</keyword>
<dbReference type="Proteomes" id="UP001500542">
    <property type="component" value="Unassembled WGS sequence"/>
</dbReference>
<dbReference type="InterPro" id="IPR050417">
    <property type="entry name" value="Sugar_Epim/Isomerase"/>
</dbReference>
<comment type="similarity">
    <text evidence="2">Belongs to the hyi family.</text>
</comment>
<dbReference type="Pfam" id="PF01261">
    <property type="entry name" value="AP_endonuc_2"/>
    <property type="match status" value="1"/>
</dbReference>
<evidence type="ECO:0000256" key="2">
    <source>
        <dbReference type="PIRNR" id="PIRNR006241"/>
    </source>
</evidence>
<gene>
    <name evidence="4" type="ORF">GCM10009554_36790</name>
</gene>
<dbReference type="RefSeq" id="WP_343971064.1">
    <property type="nucleotide sequence ID" value="NZ_BAAAHK010000008.1"/>
</dbReference>
<organism evidence="4 5">
    <name type="scientific">Kribbella koreensis</name>
    <dbReference type="NCBI Taxonomy" id="57909"/>
    <lineage>
        <taxon>Bacteria</taxon>
        <taxon>Bacillati</taxon>
        <taxon>Actinomycetota</taxon>
        <taxon>Actinomycetes</taxon>
        <taxon>Propionibacteriales</taxon>
        <taxon>Kribbellaceae</taxon>
        <taxon>Kribbella</taxon>
    </lineage>
</organism>
<comment type="caution">
    <text evidence="4">The sequence shown here is derived from an EMBL/GenBank/DDBJ whole genome shotgun (WGS) entry which is preliminary data.</text>
</comment>
<name>A0ABN1QJB8_9ACTN</name>
<dbReference type="InterPro" id="IPR036237">
    <property type="entry name" value="Xyl_isomerase-like_sf"/>
</dbReference>
<feature type="domain" description="Xylose isomerase-like TIM barrel" evidence="3">
    <location>
        <begin position="23"/>
        <end position="265"/>
    </location>
</feature>
<sequence>MESRFAVNCSILFTELPLLERPQAARAAGFEGVEFWWPFDTALPGDAEVDAFERAILDAGVQLVGLNFAAGDMPGGDRGLVSWPQRSLEFRDNIAVTLGIGERLGCRAFNALYGNRVDGVDPAAQDELAVENLALAGTAAGSFGATVLVEPVSGAARYPLLTATDAVGVIDRVERESGVTSVGLLADLYHLTVNGDDVSAAIAKYGDRIAHVQIADAPGRNEPGTGEIQLERYLGELQEAGYDGWIGLEYKPSTTSQDSFRWLRQL</sequence>
<protein>
    <submittedName>
        <fullName evidence="4">TIM barrel protein</fullName>
    </submittedName>
</protein>
<reference evidence="4 5" key="1">
    <citation type="journal article" date="2019" name="Int. J. Syst. Evol. Microbiol.">
        <title>The Global Catalogue of Microorganisms (GCM) 10K type strain sequencing project: providing services to taxonomists for standard genome sequencing and annotation.</title>
        <authorList>
            <consortium name="The Broad Institute Genomics Platform"/>
            <consortium name="The Broad Institute Genome Sequencing Center for Infectious Disease"/>
            <person name="Wu L."/>
            <person name="Ma J."/>
        </authorList>
    </citation>
    <scope>NUCLEOTIDE SEQUENCE [LARGE SCALE GENOMIC DNA]</scope>
    <source>
        <strain evidence="4 5">JCM 10977</strain>
    </source>
</reference>
<dbReference type="PANTHER" id="PTHR43489">
    <property type="entry name" value="ISOMERASE"/>
    <property type="match status" value="1"/>
</dbReference>
<dbReference type="SUPFAM" id="SSF51658">
    <property type="entry name" value="Xylose isomerase-like"/>
    <property type="match status" value="1"/>
</dbReference>
<dbReference type="EMBL" id="BAAAHK010000008">
    <property type="protein sequence ID" value="GAA0943509.1"/>
    <property type="molecule type" value="Genomic_DNA"/>
</dbReference>
<evidence type="ECO:0000313" key="5">
    <source>
        <dbReference type="Proteomes" id="UP001500542"/>
    </source>
</evidence>
<keyword evidence="5" id="KW-1185">Reference proteome</keyword>